<evidence type="ECO:0000256" key="7">
    <source>
        <dbReference type="SAM" id="MobiDB-lite"/>
    </source>
</evidence>
<dbReference type="RefSeq" id="WP_189171453.1">
    <property type="nucleotide sequence ID" value="NZ_BMQB01000009.1"/>
</dbReference>
<dbReference type="Proteomes" id="UP000649739">
    <property type="component" value="Unassembled WGS sequence"/>
</dbReference>
<dbReference type="GO" id="GO:0008270">
    <property type="term" value="F:zinc ion binding"/>
    <property type="evidence" value="ECO:0007669"/>
    <property type="project" value="UniProtKB-UniRule"/>
</dbReference>
<keyword evidence="2 6" id="KW-1003">Cell membrane</keyword>
<name>A0A8J3B9D2_9ACTN</name>
<dbReference type="HAMAP" id="MF_01871">
    <property type="entry name" value="DabA"/>
    <property type="match status" value="1"/>
</dbReference>
<feature type="binding site" evidence="6">
    <location>
        <position position="639"/>
    </location>
    <ligand>
        <name>Zn(2+)</name>
        <dbReference type="ChEBI" id="CHEBI:29105"/>
    </ligand>
</feature>
<evidence type="ECO:0000256" key="1">
    <source>
        <dbReference type="ARBA" id="ARBA00022448"/>
    </source>
</evidence>
<comment type="caution">
    <text evidence="8">The sequence shown here is derived from an EMBL/GenBank/DDBJ whole genome shotgun (WGS) entry which is preliminary data.</text>
</comment>
<feature type="binding site" evidence="6">
    <location>
        <position position="444"/>
    </location>
    <ligand>
        <name>Zn(2+)</name>
        <dbReference type="ChEBI" id="CHEBI:29105"/>
    </ligand>
</feature>
<dbReference type="EMBL" id="BMQB01000009">
    <property type="protein sequence ID" value="GGK03657.1"/>
    <property type="molecule type" value="Genomic_DNA"/>
</dbReference>
<dbReference type="GO" id="GO:0005886">
    <property type="term" value="C:plasma membrane"/>
    <property type="evidence" value="ECO:0007669"/>
    <property type="project" value="UniProtKB-SubCell"/>
</dbReference>
<feature type="binding site" evidence="6">
    <location>
        <position position="624"/>
    </location>
    <ligand>
        <name>Zn(2+)</name>
        <dbReference type="ChEBI" id="CHEBI:29105"/>
    </ligand>
</feature>
<evidence type="ECO:0000256" key="4">
    <source>
        <dbReference type="ARBA" id="ARBA00022833"/>
    </source>
</evidence>
<evidence type="ECO:0000256" key="2">
    <source>
        <dbReference type="ARBA" id="ARBA00022475"/>
    </source>
</evidence>
<evidence type="ECO:0000313" key="8">
    <source>
        <dbReference type="EMBL" id="GGK03657.1"/>
    </source>
</evidence>
<dbReference type="PANTHER" id="PTHR38344:SF1">
    <property type="entry name" value="INORGANIC CARBON TRANSPORTER SUBUNIT DABA-RELATED"/>
    <property type="match status" value="1"/>
</dbReference>
<keyword evidence="4 6" id="KW-0862">Zinc</keyword>
<organism evidence="8 9">
    <name type="scientific">Pilimelia anulata</name>
    <dbReference type="NCBI Taxonomy" id="53371"/>
    <lineage>
        <taxon>Bacteria</taxon>
        <taxon>Bacillati</taxon>
        <taxon>Actinomycetota</taxon>
        <taxon>Actinomycetes</taxon>
        <taxon>Micromonosporales</taxon>
        <taxon>Micromonosporaceae</taxon>
        <taxon>Pilimelia</taxon>
    </lineage>
</organism>
<keyword evidence="1 6" id="KW-0813">Transport</keyword>
<comment type="function">
    <text evidence="6">Part of an energy-coupled inorganic carbon pump.</text>
</comment>
<keyword evidence="5 6" id="KW-0472">Membrane</keyword>
<dbReference type="Pfam" id="PF10070">
    <property type="entry name" value="DabA"/>
    <property type="match status" value="1"/>
</dbReference>
<proteinExistence type="inferred from homology"/>
<keyword evidence="3 6" id="KW-0479">Metal-binding</keyword>
<dbReference type="InterPro" id="IPR018752">
    <property type="entry name" value="DabA"/>
</dbReference>
<evidence type="ECO:0000313" key="9">
    <source>
        <dbReference type="Proteomes" id="UP000649739"/>
    </source>
</evidence>
<sequence length="988" mass="102946">MTATVGRAGPAADVAALVAHAARLLPSQAPLSAFVHHNTLHAYEHLPFDAAVRAGAARYGTEPYPAEAALTALLADGRITPADLAAVAADVAGDEPVLPGGPTHREFVAGRLALAVELPRGAALTWLLTETDALARYAGGLAPDRHADLAAAGPAPAVLGRLWQRLAAATPPAAAAPADGVRCRDRILARTGADTDAVVHPLLIRVCAAFLDQGVAYWPMPGRARGLLAAFRDLYGAGGAPPDRALRGLPALLAAQRGWPAERTVDWALGELAVAPADRAEAVAATLLSLRGWAGMVRQFEEAPDRAPVHAPPARLVDHLAVQLTLDVVAARAAIADHLGPHATPADLDLLRPPPAAPGPDRALAYEGFVVAQHLPVPLDAFADPAAVRAWLAAVRALDPVTRRGLLHRAYERRHAADVLGGLRAHARYAAPAAAAPLFQAVFCIDEREESLRRHLEEVCPGAETLGYAGFFGVAMAYRGVRDVRPRPLCPVVVTPRHLVTEEPVSPAPPRGRRRAALRRAYDIGSRTLARGALIGVGTGLAHLAPLVGRSLLPRRFHRWAAAAGRLPDPGPTRLALHRTAAGPDAAGRQPGFTVAEMADVVAAALRTTGLAGRLAPLVLLVGHGSASLNNPHEAAHDCGATGGGRGGPNARALAAMANDPAVRGALAARGLPIPAGTRFVGAYHNTCDDSITYYDATGVPPAAATALDRARRALDRARALAAHERCRRFATAAPDLPPERALAHVETHTVDLGQPRPEYGHATNAVCVVGRRWRTRGLFLDRRAFLVSYDPAADDDAAILTGLLLAVGPVCAGINLEYYFSHVDPAGYGCGTKLPHNVTGLLGVMDGAASDLRTGLPWQMVEIHEPVRLLLVVEAAPARLLALLAAQPGLDRLVRNGWLRLAAWDGPDLYRYADGRFVPDDTPPPTLPVLDGSAAAYRGRRGPVGCAHIRPAADTAPVAGPGSRAGACGGPSTAGAGGPASGPGRAR</sequence>
<comment type="subunit">
    <text evidence="6">Forms a complex with DabB.</text>
</comment>
<dbReference type="PANTHER" id="PTHR38344">
    <property type="entry name" value="UPF0753 PROTEIN AQ_863"/>
    <property type="match status" value="1"/>
</dbReference>
<gene>
    <name evidence="6" type="primary">dabA</name>
    <name evidence="8" type="ORF">GCM10010123_37020</name>
</gene>
<evidence type="ECO:0000256" key="3">
    <source>
        <dbReference type="ARBA" id="ARBA00022723"/>
    </source>
</evidence>
<reference evidence="8" key="1">
    <citation type="journal article" date="2014" name="Int. J. Syst. Evol. Microbiol.">
        <title>Complete genome sequence of Corynebacterium casei LMG S-19264T (=DSM 44701T), isolated from a smear-ripened cheese.</title>
        <authorList>
            <consortium name="US DOE Joint Genome Institute (JGI-PGF)"/>
            <person name="Walter F."/>
            <person name="Albersmeier A."/>
            <person name="Kalinowski J."/>
            <person name="Ruckert C."/>
        </authorList>
    </citation>
    <scope>NUCLEOTIDE SEQUENCE</scope>
    <source>
        <strain evidence="8">JCM 3090</strain>
    </source>
</reference>
<accession>A0A8J3B9D2</accession>
<evidence type="ECO:0000256" key="5">
    <source>
        <dbReference type="ARBA" id="ARBA00023136"/>
    </source>
</evidence>
<comment type="similarity">
    <text evidence="6">Belongs to the inorganic carbon transporter (TC 9.A.2) DabA family.</text>
</comment>
<protein>
    <recommendedName>
        <fullName evidence="6">Probable inorganic carbon transporter subunit DabA</fullName>
    </recommendedName>
</protein>
<keyword evidence="9" id="KW-1185">Reference proteome</keyword>
<feature type="binding site" evidence="6">
    <location>
        <position position="446"/>
    </location>
    <ligand>
        <name>Zn(2+)</name>
        <dbReference type="ChEBI" id="CHEBI:29105"/>
    </ligand>
</feature>
<comment type="subcellular location">
    <subcellularLocation>
        <location evidence="6">Cell membrane</location>
        <topology evidence="6">Peripheral membrane protein</topology>
    </subcellularLocation>
</comment>
<comment type="cofactor">
    <cofactor evidence="6">
        <name>Zn(2+)</name>
        <dbReference type="ChEBI" id="CHEBI:29105"/>
    </cofactor>
</comment>
<reference evidence="8" key="2">
    <citation type="submission" date="2020-09" db="EMBL/GenBank/DDBJ databases">
        <authorList>
            <person name="Sun Q."/>
            <person name="Ohkuma M."/>
        </authorList>
    </citation>
    <scope>NUCLEOTIDE SEQUENCE</scope>
    <source>
        <strain evidence="8">JCM 3090</strain>
    </source>
</reference>
<feature type="region of interest" description="Disordered" evidence="7">
    <location>
        <begin position="957"/>
        <end position="988"/>
    </location>
</feature>
<evidence type="ECO:0000256" key="6">
    <source>
        <dbReference type="HAMAP-Rule" id="MF_01871"/>
    </source>
</evidence>
<dbReference type="AlphaFoldDB" id="A0A8J3B9D2"/>